<dbReference type="Gene3D" id="3.30.1490.20">
    <property type="entry name" value="ATP-grasp fold, A domain"/>
    <property type="match status" value="1"/>
</dbReference>
<feature type="domain" description="ATP-grasp" evidence="2">
    <location>
        <begin position="223"/>
        <end position="289"/>
    </location>
</feature>
<dbReference type="PROSITE" id="PS50975">
    <property type="entry name" value="ATP_GRASP"/>
    <property type="match status" value="1"/>
</dbReference>
<dbReference type="EMBL" id="JBHRSL010000001">
    <property type="protein sequence ID" value="MFC3050525.1"/>
    <property type="molecule type" value="Genomic_DNA"/>
</dbReference>
<protein>
    <submittedName>
        <fullName evidence="3">ATP-grasp domain-containing protein</fullName>
    </submittedName>
</protein>
<dbReference type="Pfam" id="PF15632">
    <property type="entry name" value="ATPgrasp_Ter"/>
    <property type="match status" value="1"/>
</dbReference>
<dbReference type="Gene3D" id="3.40.50.20">
    <property type="match status" value="1"/>
</dbReference>
<evidence type="ECO:0000313" key="3">
    <source>
        <dbReference type="EMBL" id="MFC3050525.1"/>
    </source>
</evidence>
<evidence type="ECO:0000313" key="4">
    <source>
        <dbReference type="Proteomes" id="UP001595444"/>
    </source>
</evidence>
<dbReference type="InterPro" id="IPR013815">
    <property type="entry name" value="ATP_grasp_subdomain_1"/>
</dbReference>
<proteinExistence type="predicted"/>
<comment type="caution">
    <text evidence="3">The sequence shown here is derived from an EMBL/GenBank/DDBJ whole genome shotgun (WGS) entry which is preliminary data.</text>
</comment>
<keyword evidence="1" id="KW-0067">ATP-binding</keyword>
<dbReference type="RefSeq" id="WP_194214902.1">
    <property type="nucleotide sequence ID" value="NZ_CP061205.1"/>
</dbReference>
<gene>
    <name evidence="3" type="ORF">ACFOKA_01260</name>
</gene>
<dbReference type="Proteomes" id="UP001595444">
    <property type="component" value="Unassembled WGS sequence"/>
</dbReference>
<dbReference type="Pfam" id="PF21360">
    <property type="entry name" value="PylC-like_N"/>
    <property type="match status" value="1"/>
</dbReference>
<dbReference type="SUPFAM" id="SSF56059">
    <property type="entry name" value="Glutathione synthetase ATP-binding domain-like"/>
    <property type="match status" value="1"/>
</dbReference>
<dbReference type="Gene3D" id="3.30.470.20">
    <property type="entry name" value="ATP-grasp fold, B domain"/>
    <property type="match status" value="1"/>
</dbReference>
<dbReference type="InterPro" id="IPR048764">
    <property type="entry name" value="PylC_N"/>
</dbReference>
<evidence type="ECO:0000259" key="2">
    <source>
        <dbReference type="PROSITE" id="PS50975"/>
    </source>
</evidence>
<organism evidence="3 4">
    <name type="scientific">Kordiimonas pumila</name>
    <dbReference type="NCBI Taxonomy" id="2161677"/>
    <lineage>
        <taxon>Bacteria</taxon>
        <taxon>Pseudomonadati</taxon>
        <taxon>Pseudomonadota</taxon>
        <taxon>Alphaproteobacteria</taxon>
        <taxon>Kordiimonadales</taxon>
        <taxon>Kordiimonadaceae</taxon>
        <taxon>Kordiimonas</taxon>
    </lineage>
</organism>
<name>A0ABV7D0S8_9PROT</name>
<sequence>MMNILITSISAKVQLVQAFKDAVRPYGGLIVGTDMDPKCCAAHFVDMFEALPRDDNPAYKKRLLEICKTHKIRLIIPTRDAELEALVDIKADLAALGTALPLPDSEALHTCLDKRLFHSFCVAEGYPVLPVVDPQMENNFPLFVRAINTANGKEAYEVPNMVAWNHLGLDRSHYICQPLCTDNEYSCDILLDLDGMPLQAVVRHRQRLVNGESWRSEIVDMPRLEAMTLEICQKLGLKGHNLAQAFVGAAGDIHLIEINPRFGGCSNLSIAGGLASPVRLVEMVRGETEEAARKRPITIGLQSNRYSMDIYTNTGNSAAGINT</sequence>
<dbReference type="InterPro" id="IPR011761">
    <property type="entry name" value="ATP-grasp"/>
</dbReference>
<keyword evidence="4" id="KW-1185">Reference proteome</keyword>
<reference evidence="4" key="1">
    <citation type="journal article" date="2019" name="Int. J. Syst. Evol. Microbiol.">
        <title>The Global Catalogue of Microorganisms (GCM) 10K type strain sequencing project: providing services to taxonomists for standard genome sequencing and annotation.</title>
        <authorList>
            <consortium name="The Broad Institute Genomics Platform"/>
            <consortium name="The Broad Institute Genome Sequencing Center for Infectious Disease"/>
            <person name="Wu L."/>
            <person name="Ma J."/>
        </authorList>
    </citation>
    <scope>NUCLEOTIDE SEQUENCE [LARGE SCALE GENOMIC DNA]</scope>
    <source>
        <strain evidence="4">KCTC 62164</strain>
    </source>
</reference>
<evidence type="ECO:0000256" key="1">
    <source>
        <dbReference type="PROSITE-ProRule" id="PRU00409"/>
    </source>
</evidence>
<accession>A0ABV7D0S8</accession>
<keyword evidence="1" id="KW-0547">Nucleotide-binding</keyword>